<proteinExistence type="inferred from homology"/>
<evidence type="ECO:0000313" key="2">
    <source>
        <dbReference type="EMBL" id="RXH97442.1"/>
    </source>
</evidence>
<dbReference type="InterPro" id="IPR001563">
    <property type="entry name" value="Peptidase_S10"/>
</dbReference>
<gene>
    <name evidence="2" type="ORF">DVH24_007788</name>
</gene>
<dbReference type="EMBL" id="RDQH01000331">
    <property type="protein sequence ID" value="RXH97442.1"/>
    <property type="molecule type" value="Genomic_DNA"/>
</dbReference>
<sequence length="152" mass="17266">MQCTGRLDSEHILAPFCPKANDYNELTVLEMNWNWKAGISLPVEDTLKDFPSSLQLIRYAVLWANDVNVRKALNIRELRVFIYSGDRDMSIPYVSTLAWIESLNLTLEDDWKPWFSDDQVAGIDSKLQLCGQEGIQLQSTILRSVLICSIGG</sequence>
<keyword evidence="3" id="KW-1185">Reference proteome</keyword>
<evidence type="ECO:0000313" key="3">
    <source>
        <dbReference type="Proteomes" id="UP000290289"/>
    </source>
</evidence>
<name>A0A498JVG6_MALDO</name>
<protein>
    <submittedName>
        <fullName evidence="2">Uncharacterized protein</fullName>
    </submittedName>
</protein>
<dbReference type="Proteomes" id="UP000290289">
    <property type="component" value="Chromosome 5"/>
</dbReference>
<dbReference type="SUPFAM" id="SSF53474">
    <property type="entry name" value="alpha/beta-Hydrolases"/>
    <property type="match status" value="1"/>
</dbReference>
<reference evidence="2 3" key="1">
    <citation type="submission" date="2018-10" db="EMBL/GenBank/DDBJ databases">
        <title>A high-quality apple genome assembly.</title>
        <authorList>
            <person name="Hu J."/>
        </authorList>
    </citation>
    <scope>NUCLEOTIDE SEQUENCE [LARGE SCALE GENOMIC DNA]</scope>
    <source>
        <strain evidence="3">cv. HFTH1</strain>
        <tissue evidence="2">Young leaf</tissue>
    </source>
</reference>
<organism evidence="2 3">
    <name type="scientific">Malus domestica</name>
    <name type="common">Apple</name>
    <name type="synonym">Pyrus malus</name>
    <dbReference type="NCBI Taxonomy" id="3750"/>
    <lineage>
        <taxon>Eukaryota</taxon>
        <taxon>Viridiplantae</taxon>
        <taxon>Streptophyta</taxon>
        <taxon>Embryophyta</taxon>
        <taxon>Tracheophyta</taxon>
        <taxon>Spermatophyta</taxon>
        <taxon>Magnoliopsida</taxon>
        <taxon>eudicotyledons</taxon>
        <taxon>Gunneridae</taxon>
        <taxon>Pentapetalae</taxon>
        <taxon>rosids</taxon>
        <taxon>fabids</taxon>
        <taxon>Rosales</taxon>
        <taxon>Rosaceae</taxon>
        <taxon>Amygdaloideae</taxon>
        <taxon>Maleae</taxon>
        <taxon>Malus</taxon>
    </lineage>
</organism>
<accession>A0A498JVG6</accession>
<dbReference type="GO" id="GO:0006508">
    <property type="term" value="P:proteolysis"/>
    <property type="evidence" value="ECO:0007669"/>
    <property type="project" value="InterPro"/>
</dbReference>
<dbReference type="Gene3D" id="3.40.50.11320">
    <property type="match status" value="1"/>
</dbReference>
<comment type="similarity">
    <text evidence="1">Belongs to the peptidase S10 family.</text>
</comment>
<dbReference type="InterPro" id="IPR029058">
    <property type="entry name" value="AB_hydrolase_fold"/>
</dbReference>
<comment type="caution">
    <text evidence="2">The sequence shown here is derived from an EMBL/GenBank/DDBJ whole genome shotgun (WGS) entry which is preliminary data.</text>
</comment>
<dbReference type="GO" id="GO:0004185">
    <property type="term" value="F:serine-type carboxypeptidase activity"/>
    <property type="evidence" value="ECO:0007669"/>
    <property type="project" value="InterPro"/>
</dbReference>
<dbReference type="Pfam" id="PF00450">
    <property type="entry name" value="Peptidase_S10"/>
    <property type="match status" value="1"/>
</dbReference>
<dbReference type="AlphaFoldDB" id="A0A498JVG6"/>
<evidence type="ECO:0000256" key="1">
    <source>
        <dbReference type="ARBA" id="ARBA00009431"/>
    </source>
</evidence>